<dbReference type="Gene3D" id="3.40.525.10">
    <property type="entry name" value="CRAL-TRIO lipid binding domain"/>
    <property type="match status" value="1"/>
</dbReference>
<name>A0A090N3B9_OSTTA</name>
<dbReference type="GO" id="GO:0005886">
    <property type="term" value="C:plasma membrane"/>
    <property type="evidence" value="ECO:0007669"/>
    <property type="project" value="UniProtKB-SubCell"/>
</dbReference>
<dbReference type="OrthoDB" id="1434354at2759"/>
<comment type="caution">
    <text evidence="6">The sequence shown here is derived from an EMBL/GenBank/DDBJ whole genome shotgun (WGS) entry which is preliminary data.</text>
</comment>
<dbReference type="CDD" id="cd00170">
    <property type="entry name" value="SEC14"/>
    <property type="match status" value="1"/>
</dbReference>
<organism evidence="6 7">
    <name type="scientific">Ostreococcus tauri</name>
    <name type="common">Marine green alga</name>
    <dbReference type="NCBI Taxonomy" id="70448"/>
    <lineage>
        <taxon>Eukaryota</taxon>
        <taxon>Viridiplantae</taxon>
        <taxon>Chlorophyta</taxon>
        <taxon>Mamiellophyceae</taxon>
        <taxon>Mamiellales</taxon>
        <taxon>Bathycoccaceae</taxon>
        <taxon>Ostreococcus</taxon>
    </lineage>
</organism>
<sequence length="381" mass="42555">MVATSKVTSARARERAPAYAAPSEKERESIRSLRQWLRRDGLRVPAIMTHESIGGEERALLRYVRARKTAEKSYEMLKNTLKWREEHAVDACLREPIDDDKLVHVAKIPAYYAGFGKTGHPVYLEHTAAVPWGDILANMKDDEFLKSQVQTLEWQAKVVYPEASYRAGEPITQVINVWDLKGLTMSGFTSDVRALVKKGSALAQDNYPEGLYAAYIVNAPRIFSFIWAIVKQFLDAKTVSKVHIYGSGTKMWEKLMDKLGDSTTLTKDMVCCDKKDIGKAEAKKGLIPAHGATQIWIKNQIAGVESSLGAAPGVLRRESSVRDMYDVFFDAQEELPSPVGKDLERFTTMRTEFEVDGLSANQPDANDTVEAVEPTKKCCAC</sequence>
<dbReference type="InterPro" id="IPR051026">
    <property type="entry name" value="PI/PC_transfer"/>
</dbReference>
<keyword evidence="7" id="KW-1185">Reference proteome</keyword>
<dbReference type="Pfam" id="PF00650">
    <property type="entry name" value="CRAL_TRIO"/>
    <property type="match status" value="1"/>
</dbReference>
<evidence type="ECO:0000256" key="2">
    <source>
        <dbReference type="ARBA" id="ARBA00004395"/>
    </source>
</evidence>
<dbReference type="AlphaFoldDB" id="A0A090N3B9"/>
<feature type="region of interest" description="Disordered" evidence="4">
    <location>
        <begin position="1"/>
        <end position="26"/>
    </location>
</feature>
<dbReference type="SUPFAM" id="SSF46938">
    <property type="entry name" value="CRAL/TRIO N-terminal domain"/>
    <property type="match status" value="1"/>
</dbReference>
<comment type="similarity">
    <text evidence="3">Belongs to the SFH family.</text>
</comment>
<proteinExistence type="inferred from homology"/>
<dbReference type="GO" id="GO:0000139">
    <property type="term" value="C:Golgi membrane"/>
    <property type="evidence" value="ECO:0007669"/>
    <property type="project" value="UniProtKB-SubCell"/>
</dbReference>
<dbReference type="InterPro" id="IPR036865">
    <property type="entry name" value="CRAL-TRIO_dom_sf"/>
</dbReference>
<evidence type="ECO:0000256" key="3">
    <source>
        <dbReference type="ARBA" id="ARBA00038020"/>
    </source>
</evidence>
<dbReference type="PANTHER" id="PTHR45657:SF1">
    <property type="entry name" value="CRAL-TRIO DOMAIN-CONTAINING PROTEIN YKL091C-RELATED"/>
    <property type="match status" value="1"/>
</dbReference>
<dbReference type="EMBL" id="CAID01000005">
    <property type="protein sequence ID" value="CEF97848.1"/>
    <property type="molecule type" value="Genomic_DNA"/>
</dbReference>
<dbReference type="SMART" id="SM00516">
    <property type="entry name" value="SEC14"/>
    <property type="match status" value="1"/>
</dbReference>
<dbReference type="FunCoup" id="A0A090N3B9">
    <property type="interactions" value="359"/>
</dbReference>
<reference evidence="7" key="1">
    <citation type="journal article" date="2006" name="Proc. Natl. Acad. Sci. U.S.A.">
        <title>Genome analysis of the smallest free-living eukaryote Ostreococcus tauri unveils many unique features.</title>
        <authorList>
            <person name="Derelle E."/>
            <person name="Ferraz C."/>
            <person name="Rombauts S."/>
            <person name="Rouze P."/>
            <person name="Worden A.Z."/>
            <person name="Robbens S."/>
            <person name="Partensky F."/>
            <person name="Degroeve S."/>
            <person name="Echeynie S."/>
            <person name="Cooke R."/>
            <person name="Saeys Y."/>
            <person name="Wuyts J."/>
            <person name="Jabbari K."/>
            <person name="Bowler C."/>
            <person name="Panaud O."/>
            <person name="Piegu B."/>
            <person name="Ball S.G."/>
            <person name="Ral J.-P."/>
            <person name="Bouget F.-Y."/>
            <person name="Piganeau G."/>
            <person name="De Baets B."/>
            <person name="Picard A."/>
            <person name="Delseny M."/>
            <person name="Demaille J."/>
            <person name="Van de Peer Y."/>
            <person name="Moreau H."/>
        </authorList>
    </citation>
    <scope>NUCLEOTIDE SEQUENCE [LARGE SCALE GENOMIC DNA]</scope>
    <source>
        <strain evidence="7">OTTH 0595 / CCAP 157/2 / RCC745</strain>
    </source>
</reference>
<evidence type="ECO:0000259" key="5">
    <source>
        <dbReference type="PROSITE" id="PS50191"/>
    </source>
</evidence>
<dbReference type="InterPro" id="IPR001251">
    <property type="entry name" value="CRAL-TRIO_dom"/>
</dbReference>
<evidence type="ECO:0000256" key="1">
    <source>
        <dbReference type="ARBA" id="ARBA00004202"/>
    </source>
</evidence>
<dbReference type="RefSeq" id="XP_022838924.1">
    <property type="nucleotide sequence ID" value="XM_022984169.1"/>
</dbReference>
<accession>A0A090N3B9</accession>
<gene>
    <name evidence="6" type="ORF">OT_ostta05g00680</name>
</gene>
<dbReference type="GeneID" id="9834446"/>
<evidence type="ECO:0000313" key="7">
    <source>
        <dbReference type="Proteomes" id="UP000009170"/>
    </source>
</evidence>
<evidence type="ECO:0000313" key="6">
    <source>
        <dbReference type="EMBL" id="CEF97848.1"/>
    </source>
</evidence>
<comment type="subcellular location">
    <subcellularLocation>
        <location evidence="1">Cell membrane</location>
        <topology evidence="1">Peripheral membrane protein</topology>
    </subcellularLocation>
    <subcellularLocation>
        <location evidence="2">Golgi apparatus membrane</location>
        <topology evidence="2">Peripheral membrane protein</topology>
    </subcellularLocation>
</comment>
<feature type="domain" description="CRAL-TRIO" evidence="5">
    <location>
        <begin position="100"/>
        <end position="268"/>
    </location>
</feature>
<dbReference type="PROSITE" id="PS50191">
    <property type="entry name" value="CRAL_TRIO"/>
    <property type="match status" value="1"/>
</dbReference>
<evidence type="ECO:0000256" key="4">
    <source>
        <dbReference type="SAM" id="MobiDB-lite"/>
    </source>
</evidence>
<dbReference type="SUPFAM" id="SSF52087">
    <property type="entry name" value="CRAL/TRIO domain"/>
    <property type="match status" value="1"/>
</dbReference>
<dbReference type="KEGG" id="ota:OT_ostta05g00680"/>
<reference evidence="6 7" key="2">
    <citation type="journal article" date="2014" name="BMC Genomics">
        <title>An improved genome of the model marine alga Ostreococcus tauri unfolds by assessing Illumina de novo assemblies.</title>
        <authorList>
            <person name="Blanc-Mathieu R."/>
            <person name="Verhelst B."/>
            <person name="Derelle E."/>
            <person name="Rombauts S."/>
            <person name="Bouget F.Y."/>
            <person name="Carre I."/>
            <person name="Chateau A."/>
            <person name="Eyre-Walker A."/>
            <person name="Grimsley N."/>
            <person name="Moreau H."/>
            <person name="Piegu B."/>
            <person name="Rivals E."/>
            <person name="Schackwitz W."/>
            <person name="Van de Peer Y."/>
            <person name="Piganeau G."/>
        </authorList>
    </citation>
    <scope>NUCLEOTIDE SEQUENCE [LARGE SCALE GENOMIC DNA]</scope>
    <source>
        <strain evidence="7">OTTH 0595 / CCAP 157/2 / RCC745</strain>
    </source>
</reference>
<dbReference type="InParanoid" id="A0A090N3B9"/>
<dbReference type="InterPro" id="IPR036273">
    <property type="entry name" value="CRAL/TRIO_N_dom_sf"/>
</dbReference>
<protein>
    <submittedName>
        <fullName evidence="6">CRAL/TRIO, N-terminal domain</fullName>
    </submittedName>
</protein>
<dbReference type="PANTHER" id="PTHR45657">
    <property type="entry name" value="CRAL-TRIO DOMAIN-CONTAINING PROTEIN YKL091C-RELATED"/>
    <property type="match status" value="1"/>
</dbReference>
<dbReference type="Proteomes" id="UP000009170">
    <property type="component" value="Unassembled WGS sequence"/>
</dbReference>